<keyword evidence="2" id="KW-1185">Reference proteome</keyword>
<feature type="non-terminal residue" evidence="1">
    <location>
        <position position="84"/>
    </location>
</feature>
<dbReference type="AlphaFoldDB" id="A0AAV6QMA2"/>
<evidence type="ECO:0000313" key="2">
    <source>
        <dbReference type="Proteomes" id="UP000693946"/>
    </source>
</evidence>
<gene>
    <name evidence="1" type="ORF">JOB18_003397</name>
</gene>
<name>A0AAV6QMA2_SOLSE</name>
<dbReference type="EMBL" id="JAGKHQ010000016">
    <property type="protein sequence ID" value="KAG7493202.1"/>
    <property type="molecule type" value="Genomic_DNA"/>
</dbReference>
<evidence type="ECO:0000313" key="1">
    <source>
        <dbReference type="EMBL" id="KAG7493201.1"/>
    </source>
</evidence>
<comment type="caution">
    <text evidence="1">The sequence shown here is derived from an EMBL/GenBank/DDBJ whole genome shotgun (WGS) entry which is preliminary data.</text>
</comment>
<accession>A0AAV6QMA2</accession>
<protein>
    <submittedName>
        <fullName evidence="1">Uncharacterized protein</fullName>
    </submittedName>
</protein>
<proteinExistence type="predicted"/>
<sequence length="84" mass="9335">MVGLIQLHKDPRLLKSHRTIAVTGLRDNCLYQACPLCDCQRLHAEAVTHEHESLYSAINPAMVVSRFSGALIPTRRILATRGAQ</sequence>
<reference evidence="1" key="2">
    <citation type="submission" date="2021-03" db="EMBL/GenBank/DDBJ databases">
        <authorList>
            <person name="Guerrero-Cozar I."/>
            <person name="Gomez-Garrido J."/>
            <person name="Berbel C."/>
            <person name="Martinez-Blanch J.F."/>
            <person name="Alioto T."/>
            <person name="Claros M.G."/>
            <person name="Gagnaire P.A."/>
            <person name="Manchado M."/>
        </authorList>
    </citation>
    <scope>NUCLEOTIDE SEQUENCE</scope>
    <source>
        <strain evidence="1">Sse05_10M</strain>
        <tissue evidence="1">Blood</tissue>
    </source>
</reference>
<reference evidence="1 2" key="1">
    <citation type="journal article" date="2021" name="Sci. Rep.">
        <title>Chromosome anchoring in Senegalese sole (Solea senegalensis) reveals sex-associated markers and genome rearrangements in flatfish.</title>
        <authorList>
            <person name="Guerrero-Cozar I."/>
            <person name="Gomez-Garrido J."/>
            <person name="Berbel C."/>
            <person name="Martinez-Blanch J.F."/>
            <person name="Alioto T."/>
            <person name="Claros M.G."/>
            <person name="Gagnaire P.A."/>
            <person name="Manchado M."/>
        </authorList>
    </citation>
    <scope>NUCLEOTIDE SEQUENCE [LARGE SCALE GENOMIC DNA]</scope>
    <source>
        <strain evidence="1">Sse05_10M</strain>
    </source>
</reference>
<organism evidence="1 2">
    <name type="scientific">Solea senegalensis</name>
    <name type="common">Senegalese sole</name>
    <dbReference type="NCBI Taxonomy" id="28829"/>
    <lineage>
        <taxon>Eukaryota</taxon>
        <taxon>Metazoa</taxon>
        <taxon>Chordata</taxon>
        <taxon>Craniata</taxon>
        <taxon>Vertebrata</taxon>
        <taxon>Euteleostomi</taxon>
        <taxon>Actinopterygii</taxon>
        <taxon>Neopterygii</taxon>
        <taxon>Teleostei</taxon>
        <taxon>Neoteleostei</taxon>
        <taxon>Acanthomorphata</taxon>
        <taxon>Carangaria</taxon>
        <taxon>Pleuronectiformes</taxon>
        <taxon>Pleuronectoidei</taxon>
        <taxon>Soleidae</taxon>
        <taxon>Solea</taxon>
    </lineage>
</organism>
<dbReference type="EMBL" id="JAGKHQ010000016">
    <property type="protein sequence ID" value="KAG7493201.1"/>
    <property type="molecule type" value="Genomic_DNA"/>
</dbReference>
<dbReference type="Proteomes" id="UP000693946">
    <property type="component" value="Linkage Group LG4"/>
</dbReference>